<reference evidence="2" key="1">
    <citation type="journal article" date="2020" name="New Phytol.">
        <title>Comparative genomics reveals dynamic genome evolution in host specialist ectomycorrhizal fungi.</title>
        <authorList>
            <person name="Lofgren L.A."/>
            <person name="Nguyen N.H."/>
            <person name="Vilgalys R."/>
            <person name="Ruytinx J."/>
            <person name="Liao H.L."/>
            <person name="Branco S."/>
            <person name="Kuo A."/>
            <person name="LaButti K."/>
            <person name="Lipzen A."/>
            <person name="Andreopoulos W."/>
            <person name="Pangilinan J."/>
            <person name="Riley R."/>
            <person name="Hundley H."/>
            <person name="Na H."/>
            <person name="Barry K."/>
            <person name="Grigoriev I.V."/>
            <person name="Stajich J.E."/>
            <person name="Kennedy P.G."/>
        </authorList>
    </citation>
    <scope>NUCLEOTIDE SEQUENCE</scope>
    <source>
        <strain evidence="2">DOB743</strain>
    </source>
</reference>
<keyword evidence="3" id="KW-1185">Reference proteome</keyword>
<feature type="compositionally biased region" description="Polar residues" evidence="1">
    <location>
        <begin position="308"/>
        <end position="326"/>
    </location>
</feature>
<dbReference type="Proteomes" id="UP000714275">
    <property type="component" value="Unassembled WGS sequence"/>
</dbReference>
<name>A0A9P6ZWG6_9AGAM</name>
<organism evidence="2 3">
    <name type="scientific">Suillus placidus</name>
    <dbReference type="NCBI Taxonomy" id="48579"/>
    <lineage>
        <taxon>Eukaryota</taxon>
        <taxon>Fungi</taxon>
        <taxon>Dikarya</taxon>
        <taxon>Basidiomycota</taxon>
        <taxon>Agaricomycotina</taxon>
        <taxon>Agaricomycetes</taxon>
        <taxon>Agaricomycetidae</taxon>
        <taxon>Boletales</taxon>
        <taxon>Suillineae</taxon>
        <taxon>Suillaceae</taxon>
        <taxon>Suillus</taxon>
    </lineage>
</organism>
<dbReference type="AlphaFoldDB" id="A0A9P6ZWG6"/>
<gene>
    <name evidence="2" type="ORF">EV702DRAFT_1196490</name>
</gene>
<evidence type="ECO:0000313" key="3">
    <source>
        <dbReference type="Proteomes" id="UP000714275"/>
    </source>
</evidence>
<evidence type="ECO:0000313" key="2">
    <source>
        <dbReference type="EMBL" id="KAG1778074.1"/>
    </source>
</evidence>
<feature type="region of interest" description="Disordered" evidence="1">
    <location>
        <begin position="178"/>
        <end position="215"/>
    </location>
</feature>
<comment type="caution">
    <text evidence="2">The sequence shown here is derived from an EMBL/GenBank/DDBJ whole genome shotgun (WGS) entry which is preliminary data.</text>
</comment>
<sequence>MSNQPPSKNQEMAPHKVHISHPLESQGKLYAPSTGKCHDPQRSKFIAEWWGDFVPIDQWNPPNVRHKFPDCKFTHKSYISLKLLQDMCANKIPGYDLSAETRIESNNNVGDSTPDHYDRAFSGLDDYIKELSAMCNEDFARTRTPEIMCSATMDPSSHEDSPEGQDMAYDLGWGPMAPTAELADNSPAYDLGWGPTSSASPPSAEVQPDCGSSDGPVYDLGWGQMPAPISEPDYADAGHQDDGLVYNLGWGTSEHDAHPGDIEPGQQDDGPNHPVYDLGWHDGSSVDEPMNKDMVKLEGNQRGVIDLTSASPSGTAEYENSSAAKQSSFRANRRMKTIGHDMTDIHMHAIVENAVHRLNAERVPGQILMDNRHLLGTYADARNRVTNISHDMCQLHRRIQLQCRLLRNVNHVIESLESDLQ</sequence>
<feature type="region of interest" description="Disordered" evidence="1">
    <location>
        <begin position="307"/>
        <end position="326"/>
    </location>
</feature>
<evidence type="ECO:0000256" key="1">
    <source>
        <dbReference type="SAM" id="MobiDB-lite"/>
    </source>
</evidence>
<dbReference type="OrthoDB" id="2691369at2759"/>
<dbReference type="EMBL" id="JABBWD010000017">
    <property type="protein sequence ID" value="KAG1778074.1"/>
    <property type="molecule type" value="Genomic_DNA"/>
</dbReference>
<protein>
    <submittedName>
        <fullName evidence="2">Uncharacterized protein</fullName>
    </submittedName>
</protein>
<accession>A0A9P6ZWG6</accession>
<proteinExistence type="predicted"/>